<evidence type="ECO:0000256" key="1">
    <source>
        <dbReference type="SAM" id="MobiDB-lite"/>
    </source>
</evidence>
<evidence type="ECO:0000313" key="4">
    <source>
        <dbReference type="Proteomes" id="UP000606115"/>
    </source>
</evidence>
<dbReference type="Proteomes" id="UP000606115">
    <property type="component" value="Unassembled WGS sequence"/>
</dbReference>
<organism evidence="3 4">
    <name type="scientific">Glutamicibacter ardleyensis</name>
    <dbReference type="NCBI Taxonomy" id="225894"/>
    <lineage>
        <taxon>Bacteria</taxon>
        <taxon>Bacillati</taxon>
        <taxon>Actinomycetota</taxon>
        <taxon>Actinomycetes</taxon>
        <taxon>Micrococcales</taxon>
        <taxon>Micrococcaceae</taxon>
        <taxon>Glutamicibacter</taxon>
    </lineage>
</organism>
<name>A0ABQ2DBE1_9MICC</name>
<dbReference type="InterPro" id="IPR018310">
    <property type="entry name" value="Put_endonuclease_Z1-dom"/>
</dbReference>
<comment type="caution">
    <text evidence="3">The sequence shown here is derived from an EMBL/GenBank/DDBJ whole genome shotgun (WGS) entry which is preliminary data.</text>
</comment>
<reference evidence="4" key="1">
    <citation type="journal article" date="2019" name="Int. J. Syst. Evol. Microbiol.">
        <title>The Global Catalogue of Microorganisms (GCM) 10K type strain sequencing project: providing services to taxonomists for standard genome sequencing and annotation.</title>
        <authorList>
            <consortium name="The Broad Institute Genomics Platform"/>
            <consortium name="The Broad Institute Genome Sequencing Center for Infectious Disease"/>
            <person name="Wu L."/>
            <person name="Ma J."/>
        </authorList>
    </citation>
    <scope>NUCLEOTIDE SEQUENCE [LARGE SCALE GENOMIC DNA]</scope>
    <source>
        <strain evidence="4">CGMCC 1.3685</strain>
    </source>
</reference>
<keyword evidence="4" id="KW-1185">Reference proteome</keyword>
<evidence type="ECO:0000259" key="2">
    <source>
        <dbReference type="Pfam" id="PF10593"/>
    </source>
</evidence>
<protein>
    <recommendedName>
        <fullName evidence="2">Putative endonuclease Z1 domain-containing protein</fullName>
    </recommendedName>
</protein>
<dbReference type="RefSeq" id="WP_188683502.1">
    <property type="nucleotide sequence ID" value="NZ_BMKX01000001.1"/>
</dbReference>
<dbReference type="Pfam" id="PF10593">
    <property type="entry name" value="Z1"/>
    <property type="match status" value="1"/>
</dbReference>
<proteinExistence type="predicted"/>
<evidence type="ECO:0000313" key="3">
    <source>
        <dbReference type="EMBL" id="GGJ49927.1"/>
    </source>
</evidence>
<sequence length="1029" mass="115906">MPSSDITVDAVTSAIAMIAEKAPKYLLNRVNFTLEEDGEVALSGEELIRLLTIEGDPNDPIQVEFRLALSRWDQTTDALWLDGASTAVAKPKGRERRAYILRKLGFDERDAGAINSYYPIINGGVIVSAPRDGRWPWYSTDRRSRSHYWDVYRGVLKRRGFDGDAIAALDESTTEIVSRFADPSWDETYQTKGLVVGHVQSGKTANFTGTIAKAIDAGYRLIIVLTGTLELLRSQTQRRLDKELVGFENIVGGIDLTDEALARENIDYIANDDSDWLADGKFVKFGYDPESVPGVPHIIRLTKSTDDYKSLKAGLSTLDYKSHIRNPKQKIFHPDNLWDTPVRLVVIKKNGPVLRKLIKDLKQIRGNTQDYPALIIDDEADQAGINTRKPPVKLTKEEEEEEKKQARERTAINRLLSDLLGILPRAQYVGYTATPFANVFVDPLDADDIYPKDFIFSLKPPAAYMGGSSFHDRNTIFEPDEIKTPRLSNQAAYVRDINSNWISEELRRNEMQHAVDSFVLTGGIKLWREARGSLGDFKHHTMLFHESVKQVEHDSLAREIHALWRKSDYLGFDGYDRLQELWSRDFSPVMQELQLRTDSEYPDPRLHAVPASFDDVAVYLPEVIKRIESGSGPIVVVNGDKESEYTQAGADFQKGSVWKLLVGGAKLSRGYTIEGLTITWYSRKALAADTLMQMGRWFGYRPGYRDLVRLYIGRNVVASASNSKTYDLYEAFESMISDEEEFRDQLEQFAELDEHGQPQVRPIDIPPLVSQSLPWLRPTARNRMYNAKIVQYAKGDRFKDFFYMTSRNPKESKNRENLVAIAPVLGLLTQEEVFCYETSTNKQSSYRARTGLIPAQVIVDALSSFVWGKPGLADADIEFVRDAINRGTITNFKVVLPIPTRDHVSRMIDLPETGASQFPIVERQRRDRGDFSGSSRWTRMPLESSFTRQKADSDSASRTTGAIIITLSADQWDGKRAFSNPEDLALGAVAPEDIATLFSWAIPHDAAPKGKAGFSVRSEENPLSPTVGI</sequence>
<feature type="domain" description="Putative endonuclease Z1" evidence="2">
    <location>
        <begin position="511"/>
        <end position="770"/>
    </location>
</feature>
<gene>
    <name evidence="3" type="ORF">GCM10007173_05590</name>
</gene>
<feature type="region of interest" description="Disordered" evidence="1">
    <location>
        <begin position="1010"/>
        <end position="1029"/>
    </location>
</feature>
<accession>A0ABQ2DBE1</accession>
<dbReference type="EMBL" id="BMKX01000001">
    <property type="protein sequence ID" value="GGJ49927.1"/>
    <property type="molecule type" value="Genomic_DNA"/>
</dbReference>
<dbReference type="GeneID" id="303302958"/>